<dbReference type="EMBL" id="VSRR010012279">
    <property type="protein sequence ID" value="MPC54335.1"/>
    <property type="molecule type" value="Genomic_DNA"/>
</dbReference>
<keyword evidence="2" id="KW-1185">Reference proteome</keyword>
<sequence>MRGRRKPCAATQQEERKHAVSIKIAIKYRRRYNISSMRQRLKTVSGSELMRIIHTGLDKALVRS</sequence>
<comment type="caution">
    <text evidence="1">The sequence shown here is derived from an EMBL/GenBank/DDBJ whole genome shotgun (WGS) entry which is preliminary data.</text>
</comment>
<evidence type="ECO:0000313" key="1">
    <source>
        <dbReference type="EMBL" id="MPC54335.1"/>
    </source>
</evidence>
<organism evidence="1 2">
    <name type="scientific">Portunus trituberculatus</name>
    <name type="common">Swimming crab</name>
    <name type="synonym">Neptunus trituberculatus</name>
    <dbReference type="NCBI Taxonomy" id="210409"/>
    <lineage>
        <taxon>Eukaryota</taxon>
        <taxon>Metazoa</taxon>
        <taxon>Ecdysozoa</taxon>
        <taxon>Arthropoda</taxon>
        <taxon>Crustacea</taxon>
        <taxon>Multicrustacea</taxon>
        <taxon>Malacostraca</taxon>
        <taxon>Eumalacostraca</taxon>
        <taxon>Eucarida</taxon>
        <taxon>Decapoda</taxon>
        <taxon>Pleocyemata</taxon>
        <taxon>Brachyura</taxon>
        <taxon>Eubrachyura</taxon>
        <taxon>Portunoidea</taxon>
        <taxon>Portunidae</taxon>
        <taxon>Portuninae</taxon>
        <taxon>Portunus</taxon>
    </lineage>
</organism>
<name>A0A5B7GAB1_PORTR</name>
<accession>A0A5B7GAB1</accession>
<protein>
    <submittedName>
        <fullName evidence="1">Uncharacterized protein</fullName>
    </submittedName>
</protein>
<evidence type="ECO:0000313" key="2">
    <source>
        <dbReference type="Proteomes" id="UP000324222"/>
    </source>
</evidence>
<dbReference type="Proteomes" id="UP000324222">
    <property type="component" value="Unassembled WGS sequence"/>
</dbReference>
<proteinExistence type="predicted"/>
<gene>
    <name evidence="1" type="ORF">E2C01_048245</name>
</gene>
<reference evidence="1 2" key="1">
    <citation type="submission" date="2019-05" db="EMBL/GenBank/DDBJ databases">
        <title>Another draft genome of Portunus trituberculatus and its Hox gene families provides insights of decapod evolution.</title>
        <authorList>
            <person name="Jeong J.-H."/>
            <person name="Song I."/>
            <person name="Kim S."/>
            <person name="Choi T."/>
            <person name="Kim D."/>
            <person name="Ryu S."/>
            <person name="Kim W."/>
        </authorList>
    </citation>
    <scope>NUCLEOTIDE SEQUENCE [LARGE SCALE GENOMIC DNA]</scope>
    <source>
        <tissue evidence="1">Muscle</tissue>
    </source>
</reference>
<dbReference type="AlphaFoldDB" id="A0A5B7GAB1"/>